<organism evidence="3">
    <name type="scientific">Laccaria bicolor (strain S238N-H82 / ATCC MYA-4686)</name>
    <name type="common">Bicoloured deceiver</name>
    <name type="synonym">Laccaria laccata var. bicolor</name>
    <dbReference type="NCBI Taxonomy" id="486041"/>
    <lineage>
        <taxon>Eukaryota</taxon>
        <taxon>Fungi</taxon>
        <taxon>Dikarya</taxon>
        <taxon>Basidiomycota</taxon>
        <taxon>Agaricomycotina</taxon>
        <taxon>Agaricomycetes</taxon>
        <taxon>Agaricomycetidae</taxon>
        <taxon>Agaricales</taxon>
        <taxon>Agaricineae</taxon>
        <taxon>Hydnangiaceae</taxon>
        <taxon>Laccaria</taxon>
    </lineage>
</organism>
<protein>
    <submittedName>
        <fullName evidence="2">Predicted protein</fullName>
    </submittedName>
</protein>
<evidence type="ECO:0000313" key="2">
    <source>
        <dbReference type="EMBL" id="EDR06509.1"/>
    </source>
</evidence>
<dbReference type="EMBL" id="DS547108">
    <property type="protein sequence ID" value="EDR06509.1"/>
    <property type="molecule type" value="Genomic_DNA"/>
</dbReference>
<keyword evidence="1" id="KW-1133">Transmembrane helix</keyword>
<dbReference type="Proteomes" id="UP000001194">
    <property type="component" value="Unassembled WGS sequence"/>
</dbReference>
<evidence type="ECO:0000313" key="3">
    <source>
        <dbReference type="Proteomes" id="UP000001194"/>
    </source>
</evidence>
<feature type="transmembrane region" description="Helical" evidence="1">
    <location>
        <begin position="49"/>
        <end position="69"/>
    </location>
</feature>
<dbReference type="KEGG" id="lbc:LACBIDRAFT_299963"/>
<keyword evidence="1" id="KW-0812">Transmembrane</keyword>
<reference evidence="2 3" key="1">
    <citation type="journal article" date="2008" name="Nature">
        <title>The genome of Laccaria bicolor provides insights into mycorrhizal symbiosis.</title>
        <authorList>
            <person name="Martin F."/>
            <person name="Aerts A."/>
            <person name="Ahren D."/>
            <person name="Brun A."/>
            <person name="Danchin E.G.J."/>
            <person name="Duchaussoy F."/>
            <person name="Gibon J."/>
            <person name="Kohler A."/>
            <person name="Lindquist E."/>
            <person name="Pereda V."/>
            <person name="Salamov A."/>
            <person name="Shapiro H.J."/>
            <person name="Wuyts J."/>
            <person name="Blaudez D."/>
            <person name="Buee M."/>
            <person name="Brokstein P."/>
            <person name="Canbaeck B."/>
            <person name="Cohen D."/>
            <person name="Courty P.E."/>
            <person name="Coutinho P.M."/>
            <person name="Delaruelle C."/>
            <person name="Detter J.C."/>
            <person name="Deveau A."/>
            <person name="DiFazio S."/>
            <person name="Duplessis S."/>
            <person name="Fraissinet-Tachet L."/>
            <person name="Lucic E."/>
            <person name="Frey-Klett P."/>
            <person name="Fourrey C."/>
            <person name="Feussner I."/>
            <person name="Gay G."/>
            <person name="Grimwood J."/>
            <person name="Hoegger P.J."/>
            <person name="Jain P."/>
            <person name="Kilaru S."/>
            <person name="Labbe J."/>
            <person name="Lin Y.C."/>
            <person name="Legue V."/>
            <person name="Le Tacon F."/>
            <person name="Marmeisse R."/>
            <person name="Melayah D."/>
            <person name="Montanini B."/>
            <person name="Muratet M."/>
            <person name="Nehls U."/>
            <person name="Niculita-Hirzel H."/>
            <person name="Oudot-Le Secq M.P."/>
            <person name="Peter M."/>
            <person name="Quesneville H."/>
            <person name="Rajashekar B."/>
            <person name="Reich M."/>
            <person name="Rouhier N."/>
            <person name="Schmutz J."/>
            <person name="Yin T."/>
            <person name="Chalot M."/>
            <person name="Henrissat B."/>
            <person name="Kuees U."/>
            <person name="Lucas S."/>
            <person name="Van de Peer Y."/>
            <person name="Podila G.K."/>
            <person name="Polle A."/>
            <person name="Pukkila P.J."/>
            <person name="Richardson P.M."/>
            <person name="Rouze P."/>
            <person name="Sanders I.R."/>
            <person name="Stajich J.E."/>
            <person name="Tunlid A."/>
            <person name="Tuskan G."/>
            <person name="Grigoriev I.V."/>
        </authorList>
    </citation>
    <scope>NUCLEOTIDE SEQUENCE [LARGE SCALE GENOMIC DNA]</scope>
    <source>
        <strain evidence="3">S238N-H82 / ATCC MYA-4686</strain>
    </source>
</reference>
<dbReference type="InParanoid" id="B0DFR6"/>
<proteinExistence type="predicted"/>
<keyword evidence="3" id="KW-1185">Reference proteome</keyword>
<dbReference type="RefSeq" id="XP_001882881.1">
    <property type="nucleotide sequence ID" value="XM_001882846.1"/>
</dbReference>
<dbReference type="AlphaFoldDB" id="B0DFR6"/>
<accession>B0DFR6</accession>
<keyword evidence="1" id="KW-0472">Membrane</keyword>
<dbReference type="GeneID" id="6078393"/>
<feature type="transmembrane region" description="Helical" evidence="1">
    <location>
        <begin position="9"/>
        <end position="29"/>
    </location>
</feature>
<dbReference type="OrthoDB" id="3197626at2759"/>
<dbReference type="HOGENOM" id="CLU_2483741_0_0_1"/>
<evidence type="ECO:0000256" key="1">
    <source>
        <dbReference type="SAM" id="Phobius"/>
    </source>
</evidence>
<gene>
    <name evidence="2" type="ORF">LACBIDRAFT_299963</name>
</gene>
<name>B0DFR6_LACBS</name>
<sequence>MAIWSQNKYIISLLILITLGHWSLILQGIQLKATWVDGVGCAITQTNNTILAATFIYSMCFDLIILLLNTYKLLNFHDKTVNLLGRS</sequence>